<feature type="domain" description="LITAF" evidence="8">
    <location>
        <begin position="100"/>
        <end position="182"/>
    </location>
</feature>
<keyword evidence="4" id="KW-0862">Zinc</keyword>
<feature type="compositionally biased region" description="Polar residues" evidence="6">
    <location>
        <begin position="74"/>
        <end position="84"/>
    </location>
</feature>
<gene>
    <name evidence="9" type="ORF">AYI69_g9800</name>
</gene>
<evidence type="ECO:0000256" key="5">
    <source>
        <dbReference type="ARBA" id="ARBA00023136"/>
    </source>
</evidence>
<dbReference type="InterPro" id="IPR006629">
    <property type="entry name" value="LITAF"/>
</dbReference>
<evidence type="ECO:0000313" key="9">
    <source>
        <dbReference type="EMBL" id="OMJ11518.1"/>
    </source>
</evidence>
<feature type="transmembrane region" description="Helical" evidence="7">
    <location>
        <begin position="140"/>
        <end position="160"/>
    </location>
</feature>
<keyword evidence="7" id="KW-1133">Transmembrane helix</keyword>
<feature type="compositionally biased region" description="Polar residues" evidence="6">
    <location>
        <begin position="39"/>
        <end position="66"/>
    </location>
</feature>
<dbReference type="GO" id="GO:0016020">
    <property type="term" value="C:membrane"/>
    <property type="evidence" value="ECO:0007669"/>
    <property type="project" value="UniProtKB-SubCell"/>
</dbReference>
<evidence type="ECO:0000256" key="7">
    <source>
        <dbReference type="SAM" id="Phobius"/>
    </source>
</evidence>
<dbReference type="GO" id="GO:0008270">
    <property type="term" value="F:zinc ion binding"/>
    <property type="evidence" value="ECO:0007669"/>
    <property type="project" value="TreeGrafter"/>
</dbReference>
<dbReference type="InterPro" id="IPR037519">
    <property type="entry name" value="LITAF_fam"/>
</dbReference>
<proteinExistence type="inferred from homology"/>
<evidence type="ECO:0000256" key="1">
    <source>
        <dbReference type="ARBA" id="ARBA00004170"/>
    </source>
</evidence>
<dbReference type="EMBL" id="LSSM01006019">
    <property type="protein sequence ID" value="OMJ11518.1"/>
    <property type="molecule type" value="Genomic_DNA"/>
</dbReference>
<feature type="region of interest" description="Disordered" evidence="6">
    <location>
        <begin position="1"/>
        <end position="25"/>
    </location>
</feature>
<comment type="subcellular location">
    <subcellularLocation>
        <location evidence="1">Membrane</location>
        <topology evidence="1">Peripheral membrane protein</topology>
    </subcellularLocation>
</comment>
<keyword evidence="5 7" id="KW-0472">Membrane</keyword>
<dbReference type="AlphaFoldDB" id="A0A1R1XA86"/>
<feature type="compositionally biased region" description="Polar residues" evidence="6">
    <location>
        <begin position="92"/>
        <end position="101"/>
    </location>
</feature>
<evidence type="ECO:0000256" key="2">
    <source>
        <dbReference type="ARBA" id="ARBA00005975"/>
    </source>
</evidence>
<reference evidence="10" key="1">
    <citation type="submission" date="2017-01" db="EMBL/GenBank/DDBJ databases">
        <authorList>
            <person name="Wang Y."/>
            <person name="White M."/>
            <person name="Kvist S."/>
            <person name="Moncalvo J.-M."/>
        </authorList>
    </citation>
    <scope>NUCLEOTIDE SEQUENCE [LARGE SCALE GENOMIC DNA]</scope>
    <source>
        <strain evidence="10">ID-206-W2</strain>
    </source>
</reference>
<evidence type="ECO:0000256" key="6">
    <source>
        <dbReference type="SAM" id="MobiDB-lite"/>
    </source>
</evidence>
<dbReference type="Pfam" id="PF10601">
    <property type="entry name" value="zf-LITAF-like"/>
    <property type="match status" value="1"/>
</dbReference>
<dbReference type="PANTHER" id="PTHR23292">
    <property type="entry name" value="LIPOPOLYSACCHARIDE-INDUCED TUMOR NECROSIS FACTOR-ALPHA FACTOR"/>
    <property type="match status" value="1"/>
</dbReference>
<sequence>MMTNSVSKDERDFIQGNEHNSNANQAITDYRTIQDVDPQSINQDSSRNAAGNSTFDNTPAIHNNHLNAPLPPYTNESFQQTGPDSSYVHAQGGNSRYASNPPLNNVKLMKSSGIPVNITCPACKQTVLTSIKRKAGGKTLVAVLGVGLIFWPLMWVPLVMKSLKKKVHICPNCKCDLGDEILIHVNRLESTNAPMYH</sequence>
<organism evidence="9 10">
    <name type="scientific">Smittium culicis</name>
    <dbReference type="NCBI Taxonomy" id="133412"/>
    <lineage>
        <taxon>Eukaryota</taxon>
        <taxon>Fungi</taxon>
        <taxon>Fungi incertae sedis</taxon>
        <taxon>Zoopagomycota</taxon>
        <taxon>Kickxellomycotina</taxon>
        <taxon>Harpellomycetes</taxon>
        <taxon>Harpellales</taxon>
        <taxon>Legeriomycetaceae</taxon>
        <taxon>Smittium</taxon>
    </lineage>
</organism>
<keyword evidence="3" id="KW-0479">Metal-binding</keyword>
<dbReference type="Proteomes" id="UP000187429">
    <property type="component" value="Unassembled WGS sequence"/>
</dbReference>
<keyword evidence="7" id="KW-0812">Transmembrane</keyword>
<dbReference type="PANTHER" id="PTHR23292:SF6">
    <property type="entry name" value="FI16602P1-RELATED"/>
    <property type="match status" value="1"/>
</dbReference>
<keyword evidence="10" id="KW-1185">Reference proteome</keyword>
<dbReference type="OrthoDB" id="5528690at2759"/>
<evidence type="ECO:0000256" key="4">
    <source>
        <dbReference type="ARBA" id="ARBA00022833"/>
    </source>
</evidence>
<comment type="similarity">
    <text evidence="2">Belongs to the CDIP1/LITAF family.</text>
</comment>
<evidence type="ECO:0000256" key="3">
    <source>
        <dbReference type="ARBA" id="ARBA00022723"/>
    </source>
</evidence>
<feature type="region of interest" description="Disordered" evidence="6">
    <location>
        <begin position="39"/>
        <end position="101"/>
    </location>
</feature>
<dbReference type="PROSITE" id="PS51837">
    <property type="entry name" value="LITAF"/>
    <property type="match status" value="1"/>
</dbReference>
<name>A0A1R1XA86_9FUNG</name>
<evidence type="ECO:0000259" key="8">
    <source>
        <dbReference type="PROSITE" id="PS51837"/>
    </source>
</evidence>
<accession>A0A1R1XA86</accession>
<protein>
    <recommendedName>
        <fullName evidence="8">LITAF domain-containing protein</fullName>
    </recommendedName>
</protein>
<evidence type="ECO:0000313" key="10">
    <source>
        <dbReference type="Proteomes" id="UP000187429"/>
    </source>
</evidence>
<dbReference type="SMART" id="SM00714">
    <property type="entry name" value="LITAF"/>
    <property type="match status" value="1"/>
</dbReference>
<comment type="caution">
    <text evidence="9">The sequence shown here is derived from an EMBL/GenBank/DDBJ whole genome shotgun (WGS) entry which is preliminary data.</text>
</comment>